<feature type="domain" description="ELM2" evidence="4">
    <location>
        <begin position="124"/>
        <end position="225"/>
    </location>
</feature>
<evidence type="ECO:0000313" key="5">
    <source>
        <dbReference type="Proteomes" id="UP000887575"/>
    </source>
</evidence>
<feature type="region of interest" description="Disordered" evidence="3">
    <location>
        <begin position="1"/>
        <end position="43"/>
    </location>
</feature>
<evidence type="ECO:0000256" key="1">
    <source>
        <dbReference type="ARBA" id="ARBA00004123"/>
    </source>
</evidence>
<keyword evidence="5" id="KW-1185">Reference proteome</keyword>
<dbReference type="Proteomes" id="UP000887575">
    <property type="component" value="Unassembled WGS sequence"/>
</dbReference>
<dbReference type="PANTHER" id="PTHR10865:SF28">
    <property type="entry name" value="ELM2 DOMAIN-CONTAINING PROTEIN"/>
    <property type="match status" value="1"/>
</dbReference>
<dbReference type="PROSITE" id="PS51156">
    <property type="entry name" value="ELM2"/>
    <property type="match status" value="1"/>
</dbReference>
<evidence type="ECO:0000313" key="6">
    <source>
        <dbReference type="WBParaSite" id="MBELARI_LOCUS12473.2"/>
    </source>
</evidence>
<organism evidence="5 6">
    <name type="scientific">Mesorhabditis belari</name>
    <dbReference type="NCBI Taxonomy" id="2138241"/>
    <lineage>
        <taxon>Eukaryota</taxon>
        <taxon>Metazoa</taxon>
        <taxon>Ecdysozoa</taxon>
        <taxon>Nematoda</taxon>
        <taxon>Chromadorea</taxon>
        <taxon>Rhabditida</taxon>
        <taxon>Rhabditina</taxon>
        <taxon>Rhabditomorpha</taxon>
        <taxon>Rhabditoidea</taxon>
        <taxon>Rhabditidae</taxon>
        <taxon>Mesorhabditinae</taxon>
        <taxon>Mesorhabditis</taxon>
    </lineage>
</organism>
<dbReference type="InterPro" id="IPR000949">
    <property type="entry name" value="ELM2_dom"/>
</dbReference>
<proteinExistence type="predicted"/>
<evidence type="ECO:0000256" key="2">
    <source>
        <dbReference type="ARBA" id="ARBA00023242"/>
    </source>
</evidence>
<evidence type="ECO:0000259" key="4">
    <source>
        <dbReference type="PROSITE" id="PS51156"/>
    </source>
</evidence>
<feature type="compositionally biased region" description="Acidic residues" evidence="3">
    <location>
        <begin position="12"/>
        <end position="37"/>
    </location>
</feature>
<name>A0AAF3EES6_9BILA</name>
<dbReference type="WBParaSite" id="MBELARI_LOCUS12473.2">
    <property type="protein sequence ID" value="MBELARI_LOCUS12473.2"/>
    <property type="gene ID" value="MBELARI_LOCUS12473"/>
</dbReference>
<dbReference type="GO" id="GO:0000122">
    <property type="term" value="P:negative regulation of transcription by RNA polymerase II"/>
    <property type="evidence" value="ECO:0007669"/>
    <property type="project" value="TreeGrafter"/>
</dbReference>
<dbReference type="PANTHER" id="PTHR10865">
    <property type="entry name" value="METASTASIS-ASSOCIATED PROTEIN AND MESODERM INDUCTION EARLY RESPONSE PROTEIN"/>
    <property type="match status" value="1"/>
</dbReference>
<dbReference type="InterPro" id="IPR009057">
    <property type="entry name" value="Homeodomain-like_sf"/>
</dbReference>
<dbReference type="InterPro" id="IPR040138">
    <property type="entry name" value="MIER/MTA"/>
</dbReference>
<sequence length="349" mass="39949">MADEEHSRSAASDEDEEFDVPDDGYDDEVTLDEEEALGEGAAGADELAALEEEGEMDIEELRRRYGYGMPPETANGTTSIEEVACVEIQTEVASTSSTLNLLSYYEHHGGDDEEDKDYIPYDKKEPRVDPVLYQITVPDFCTSSNELQRDYPCTALWISSNKLEDAMLQLIQEQMKAKNPEIRLENCSMVLASKCFQSDNEDLLFTILQVGYDGEAALKASCENKIQHANLPINTWSRSYSPDGDCEHDVAFSNEEKQMFDVYYKEFGKNFLQIAQKFPERKMGELVEYFYRYFKRSARLEKYVHKGYIKEKDCIDVAENIRQQIKTAENRKSKDMSSLWEGTPTKDLV</sequence>
<comment type="subcellular location">
    <subcellularLocation>
        <location evidence="1">Nucleus</location>
    </subcellularLocation>
</comment>
<dbReference type="InterPro" id="IPR001005">
    <property type="entry name" value="SANT/Myb"/>
</dbReference>
<keyword evidence="2" id="KW-0539">Nucleus</keyword>
<dbReference type="GO" id="GO:0042826">
    <property type="term" value="F:histone deacetylase binding"/>
    <property type="evidence" value="ECO:0007669"/>
    <property type="project" value="TreeGrafter"/>
</dbReference>
<dbReference type="AlphaFoldDB" id="A0AAF3EES6"/>
<protein>
    <recommendedName>
        <fullName evidence="4">ELM2 domain-containing protein</fullName>
    </recommendedName>
</protein>
<dbReference type="SMART" id="SM00717">
    <property type="entry name" value="SANT"/>
    <property type="match status" value="1"/>
</dbReference>
<dbReference type="SUPFAM" id="SSF46689">
    <property type="entry name" value="Homeodomain-like"/>
    <property type="match status" value="1"/>
</dbReference>
<dbReference type="Gene3D" id="1.10.10.60">
    <property type="entry name" value="Homeodomain-like"/>
    <property type="match status" value="1"/>
</dbReference>
<evidence type="ECO:0000256" key="3">
    <source>
        <dbReference type="SAM" id="MobiDB-lite"/>
    </source>
</evidence>
<dbReference type="GO" id="GO:0003714">
    <property type="term" value="F:transcription corepressor activity"/>
    <property type="evidence" value="ECO:0007669"/>
    <property type="project" value="TreeGrafter"/>
</dbReference>
<dbReference type="GO" id="GO:0005654">
    <property type="term" value="C:nucleoplasm"/>
    <property type="evidence" value="ECO:0007669"/>
    <property type="project" value="TreeGrafter"/>
</dbReference>
<accession>A0AAF3EES6</accession>
<reference evidence="6" key="1">
    <citation type="submission" date="2024-02" db="UniProtKB">
        <authorList>
            <consortium name="WormBaseParasite"/>
        </authorList>
    </citation>
    <scope>IDENTIFICATION</scope>
</reference>